<gene>
    <name evidence="2" type="ORF">H4O21_20165</name>
</gene>
<dbReference type="InterPro" id="IPR011008">
    <property type="entry name" value="Dimeric_a/b-barrel"/>
</dbReference>
<dbReference type="SUPFAM" id="SSF54909">
    <property type="entry name" value="Dimeric alpha+beta barrel"/>
    <property type="match status" value="1"/>
</dbReference>
<evidence type="ECO:0000259" key="1">
    <source>
        <dbReference type="Pfam" id="PF07045"/>
    </source>
</evidence>
<accession>A0A839IVF1</accession>
<proteinExistence type="predicted"/>
<organism evidence="2 3">
    <name type="scientific">Oceanospirillum sediminis</name>
    <dbReference type="NCBI Taxonomy" id="2760088"/>
    <lineage>
        <taxon>Bacteria</taxon>
        <taxon>Pseudomonadati</taxon>
        <taxon>Pseudomonadota</taxon>
        <taxon>Gammaproteobacteria</taxon>
        <taxon>Oceanospirillales</taxon>
        <taxon>Oceanospirillaceae</taxon>
        <taxon>Oceanospirillum</taxon>
    </lineage>
</organism>
<dbReference type="PANTHER" id="PTHR41521">
    <property type="match status" value="1"/>
</dbReference>
<sequence length="93" mass="10385">MTCFVIVGVTPVDITKLLEYSARAEETLTAFNGRFIAKGESDVMHGEPEHSMTAIIEFPDKEKAIAWYSSPSYQALIPLREQGMKSSFQLLSQ</sequence>
<comment type="caution">
    <text evidence="2">The sequence shown here is derived from an EMBL/GenBank/DDBJ whole genome shotgun (WGS) entry which is preliminary data.</text>
</comment>
<dbReference type="RefSeq" id="WP_182810698.1">
    <property type="nucleotide sequence ID" value="NZ_JACJFM010000038.1"/>
</dbReference>
<dbReference type="Gene3D" id="3.30.70.100">
    <property type="match status" value="1"/>
</dbReference>
<feature type="domain" description="DUF1330" evidence="1">
    <location>
        <begin position="3"/>
        <end position="90"/>
    </location>
</feature>
<dbReference type="InterPro" id="IPR010753">
    <property type="entry name" value="DUF1330"/>
</dbReference>
<dbReference type="PANTHER" id="PTHR41521:SF4">
    <property type="entry name" value="BLR0684 PROTEIN"/>
    <property type="match status" value="1"/>
</dbReference>
<dbReference type="EMBL" id="JACJFM010000038">
    <property type="protein sequence ID" value="MBB1488928.1"/>
    <property type="molecule type" value="Genomic_DNA"/>
</dbReference>
<name>A0A839IVF1_9GAMM</name>
<dbReference type="Pfam" id="PF07045">
    <property type="entry name" value="DUF1330"/>
    <property type="match status" value="1"/>
</dbReference>
<dbReference type="AlphaFoldDB" id="A0A839IVF1"/>
<dbReference type="Proteomes" id="UP000565262">
    <property type="component" value="Unassembled WGS sequence"/>
</dbReference>
<keyword evidence="3" id="KW-1185">Reference proteome</keyword>
<protein>
    <submittedName>
        <fullName evidence="2">DUF1330 domain-containing protein</fullName>
    </submittedName>
</protein>
<reference evidence="2 3" key="1">
    <citation type="submission" date="2020-08" db="EMBL/GenBank/DDBJ databases">
        <title>Oceanospirillum sp. nov. isolated from marine sediment.</title>
        <authorList>
            <person name="Ji X."/>
        </authorList>
    </citation>
    <scope>NUCLEOTIDE SEQUENCE [LARGE SCALE GENOMIC DNA]</scope>
    <source>
        <strain evidence="2 3">D5</strain>
    </source>
</reference>
<evidence type="ECO:0000313" key="3">
    <source>
        <dbReference type="Proteomes" id="UP000565262"/>
    </source>
</evidence>
<evidence type="ECO:0000313" key="2">
    <source>
        <dbReference type="EMBL" id="MBB1488928.1"/>
    </source>
</evidence>